<dbReference type="AlphaFoldDB" id="A0A542DZC3"/>
<dbReference type="OrthoDB" id="5194735at2"/>
<organism evidence="1 2">
    <name type="scientific">Lapillicoccus jejuensis</name>
    <dbReference type="NCBI Taxonomy" id="402171"/>
    <lineage>
        <taxon>Bacteria</taxon>
        <taxon>Bacillati</taxon>
        <taxon>Actinomycetota</taxon>
        <taxon>Actinomycetes</taxon>
        <taxon>Micrococcales</taxon>
        <taxon>Intrasporangiaceae</taxon>
        <taxon>Lapillicoccus</taxon>
    </lineage>
</organism>
<gene>
    <name evidence="1" type="ORF">FB458_1530</name>
</gene>
<proteinExistence type="predicted"/>
<comment type="caution">
    <text evidence="1">The sequence shown here is derived from an EMBL/GenBank/DDBJ whole genome shotgun (WGS) entry which is preliminary data.</text>
</comment>
<protein>
    <submittedName>
        <fullName evidence="1">Uncharacterized protein</fullName>
    </submittedName>
</protein>
<reference evidence="1 2" key="1">
    <citation type="submission" date="2019-06" db="EMBL/GenBank/DDBJ databases">
        <title>Sequencing the genomes of 1000 actinobacteria strains.</title>
        <authorList>
            <person name="Klenk H.-P."/>
        </authorList>
    </citation>
    <scope>NUCLEOTIDE SEQUENCE [LARGE SCALE GENOMIC DNA]</scope>
    <source>
        <strain evidence="1 2">DSM 18607</strain>
    </source>
</reference>
<dbReference type="EMBL" id="VFMN01000001">
    <property type="protein sequence ID" value="TQJ08441.1"/>
    <property type="molecule type" value="Genomic_DNA"/>
</dbReference>
<sequence>MAEEQRWGEEWKPGMRVRVFNRYETPGQMRNGVVVNRSWGRDKGRPIYWFEVRMDGVDGTWVFGPGALLQPLLGEN</sequence>
<dbReference type="Proteomes" id="UP000317893">
    <property type="component" value="Unassembled WGS sequence"/>
</dbReference>
<dbReference type="RefSeq" id="WP_141847958.1">
    <property type="nucleotide sequence ID" value="NZ_BAAAPR010000004.1"/>
</dbReference>
<evidence type="ECO:0000313" key="2">
    <source>
        <dbReference type="Proteomes" id="UP000317893"/>
    </source>
</evidence>
<keyword evidence="2" id="KW-1185">Reference proteome</keyword>
<evidence type="ECO:0000313" key="1">
    <source>
        <dbReference type="EMBL" id="TQJ08441.1"/>
    </source>
</evidence>
<name>A0A542DZC3_9MICO</name>
<accession>A0A542DZC3</accession>